<reference evidence="2 3" key="1">
    <citation type="journal article" date="2016" name="Nat. Commun.">
        <title>Thousands of microbial genomes shed light on interconnected biogeochemical processes in an aquifer system.</title>
        <authorList>
            <person name="Anantharaman K."/>
            <person name="Brown C.T."/>
            <person name="Hug L.A."/>
            <person name="Sharon I."/>
            <person name="Castelle C.J."/>
            <person name="Probst A.J."/>
            <person name="Thomas B.C."/>
            <person name="Singh A."/>
            <person name="Wilkins M.J."/>
            <person name="Karaoz U."/>
            <person name="Brodie E.L."/>
            <person name="Williams K.H."/>
            <person name="Hubbard S.S."/>
            <person name="Banfield J.F."/>
        </authorList>
    </citation>
    <scope>NUCLEOTIDE SEQUENCE [LARGE SCALE GENOMIC DNA]</scope>
</reference>
<gene>
    <name evidence="2" type="ORF">A2785_03750</name>
</gene>
<keyword evidence="1" id="KW-0472">Membrane</keyword>
<protein>
    <submittedName>
        <fullName evidence="2">Uncharacterized protein</fullName>
    </submittedName>
</protein>
<name>A0A1G1VN78_9BACT</name>
<dbReference type="InterPro" id="IPR043993">
    <property type="entry name" value="T4SS_pilin"/>
</dbReference>
<sequence length="117" mass="12547">MIKQAFASQFEAISQFGGFQVNYCPGSALESFVTILLGFLTVIGGLMFLVYFVLGGLSWISSRGEKEMVAKAQRYMSNALIGLIVVVLAWAFTGIVGAALGFNILDLANNIGPCEEI</sequence>
<keyword evidence="1" id="KW-1133">Transmembrane helix</keyword>
<dbReference type="EMBL" id="MHCI01000009">
    <property type="protein sequence ID" value="OGY16852.1"/>
    <property type="molecule type" value="Genomic_DNA"/>
</dbReference>
<accession>A0A1G1VN78</accession>
<evidence type="ECO:0000313" key="3">
    <source>
        <dbReference type="Proteomes" id="UP000179069"/>
    </source>
</evidence>
<dbReference type="Pfam" id="PF18895">
    <property type="entry name" value="T4SS_pilin"/>
    <property type="match status" value="1"/>
</dbReference>
<dbReference type="Proteomes" id="UP000179069">
    <property type="component" value="Unassembled WGS sequence"/>
</dbReference>
<organism evidence="2 3">
    <name type="scientific">Candidatus Chisholmbacteria bacterium RIFCSPHIGHO2_01_FULL_49_18</name>
    <dbReference type="NCBI Taxonomy" id="1797590"/>
    <lineage>
        <taxon>Bacteria</taxon>
        <taxon>Candidatus Chisholmiibacteriota</taxon>
    </lineage>
</organism>
<comment type="caution">
    <text evidence="2">The sequence shown here is derived from an EMBL/GenBank/DDBJ whole genome shotgun (WGS) entry which is preliminary data.</text>
</comment>
<proteinExistence type="predicted"/>
<keyword evidence="1" id="KW-0812">Transmembrane</keyword>
<feature type="transmembrane region" description="Helical" evidence="1">
    <location>
        <begin position="35"/>
        <end position="60"/>
    </location>
</feature>
<evidence type="ECO:0000313" key="2">
    <source>
        <dbReference type="EMBL" id="OGY16852.1"/>
    </source>
</evidence>
<evidence type="ECO:0000256" key="1">
    <source>
        <dbReference type="SAM" id="Phobius"/>
    </source>
</evidence>
<dbReference type="AlphaFoldDB" id="A0A1G1VN78"/>
<feature type="transmembrane region" description="Helical" evidence="1">
    <location>
        <begin position="80"/>
        <end position="102"/>
    </location>
</feature>